<keyword evidence="1" id="KW-0472">Membrane</keyword>
<feature type="transmembrane region" description="Helical" evidence="1">
    <location>
        <begin position="63"/>
        <end position="83"/>
    </location>
</feature>
<comment type="caution">
    <text evidence="2">The sequence shown here is derived from an EMBL/GenBank/DDBJ whole genome shotgun (WGS) entry which is preliminary data.</text>
</comment>
<dbReference type="RefSeq" id="WP_310921144.1">
    <property type="nucleotide sequence ID" value="NZ_JAMQON010000006.1"/>
</dbReference>
<feature type="transmembrane region" description="Helical" evidence="1">
    <location>
        <begin position="181"/>
        <end position="201"/>
    </location>
</feature>
<gene>
    <name evidence="2" type="ORF">NDI56_18135</name>
</gene>
<reference evidence="2 3" key="1">
    <citation type="submission" date="2022-06" db="EMBL/GenBank/DDBJ databases">
        <title>Haloarcula sp. a new haloarchaeum isolate from saline soil.</title>
        <authorList>
            <person name="Strakova D."/>
            <person name="Galisteo C."/>
            <person name="Sanchez-Porro C."/>
            <person name="Ventosa A."/>
        </authorList>
    </citation>
    <scope>NUCLEOTIDE SEQUENCE [LARGE SCALE GENOMIC DNA]</scope>
    <source>
        <strain evidence="2 3">S1CR25-12</strain>
    </source>
</reference>
<name>A0ABU2FGE7_9EURY</name>
<evidence type="ECO:0000313" key="2">
    <source>
        <dbReference type="EMBL" id="MDS0261323.1"/>
    </source>
</evidence>
<evidence type="ECO:0008006" key="4">
    <source>
        <dbReference type="Google" id="ProtNLM"/>
    </source>
</evidence>
<dbReference type="Pfam" id="PF09997">
    <property type="entry name" value="DUF2238"/>
    <property type="match status" value="1"/>
</dbReference>
<proteinExistence type="predicted"/>
<feature type="transmembrane region" description="Helical" evidence="1">
    <location>
        <begin position="7"/>
        <end position="28"/>
    </location>
</feature>
<keyword evidence="1" id="KW-1133">Transmembrane helix</keyword>
<evidence type="ECO:0000256" key="1">
    <source>
        <dbReference type="SAM" id="Phobius"/>
    </source>
</evidence>
<feature type="transmembrane region" description="Helical" evidence="1">
    <location>
        <begin position="95"/>
        <end position="115"/>
    </location>
</feature>
<dbReference type="Proteomes" id="UP001259659">
    <property type="component" value="Unassembled WGS sequence"/>
</dbReference>
<organism evidence="2 3">
    <name type="scientific">Haloarcula saliterrae</name>
    <dbReference type="NCBI Taxonomy" id="2950534"/>
    <lineage>
        <taxon>Archaea</taxon>
        <taxon>Methanobacteriati</taxon>
        <taxon>Methanobacteriota</taxon>
        <taxon>Stenosarchaea group</taxon>
        <taxon>Halobacteria</taxon>
        <taxon>Halobacteriales</taxon>
        <taxon>Haloarculaceae</taxon>
        <taxon>Haloarcula</taxon>
    </lineage>
</organism>
<dbReference type="InterPro" id="IPR014509">
    <property type="entry name" value="YjdF-like"/>
</dbReference>
<keyword evidence="3" id="KW-1185">Reference proteome</keyword>
<sequence>MTDDGRPFAVAARFGQLLLVALVGYGALAGRLTVVTNGLLALALTGVPAVVDWYYAHETDPRLLLWIVLAALLHVAGFLGAYSVQTGLLSWYDQVAHMVSAALVAGVGYAILVALDRRSRRNRFPGSFRFVFTVALVMAVGVSWEILEFGAGTVAGLLGADEVLVQYGTDDIVFDLTFNTLAGVLVAVWGTGYFTGLTSLFRRHWPGSGNS</sequence>
<feature type="transmembrane region" description="Helical" evidence="1">
    <location>
        <begin position="34"/>
        <end position="56"/>
    </location>
</feature>
<keyword evidence="1" id="KW-0812">Transmembrane</keyword>
<evidence type="ECO:0000313" key="3">
    <source>
        <dbReference type="Proteomes" id="UP001259659"/>
    </source>
</evidence>
<feature type="transmembrane region" description="Helical" evidence="1">
    <location>
        <begin position="127"/>
        <end position="147"/>
    </location>
</feature>
<protein>
    <recommendedName>
        <fullName evidence="4">DUF2238 domain-containing protein</fullName>
    </recommendedName>
</protein>
<accession>A0ABU2FGE7</accession>
<dbReference type="EMBL" id="JAMQON010000006">
    <property type="protein sequence ID" value="MDS0261323.1"/>
    <property type="molecule type" value="Genomic_DNA"/>
</dbReference>